<dbReference type="InterPro" id="IPR055063">
    <property type="entry name" value="Rib_mS39_PPR"/>
</dbReference>
<evidence type="ECO:0000256" key="1">
    <source>
        <dbReference type="ARBA" id="ARBA00004173"/>
    </source>
</evidence>
<dbReference type="Pfam" id="PF22330">
    <property type="entry name" value="Rib_mS39_PPR"/>
    <property type="match status" value="2"/>
</dbReference>
<keyword evidence="10" id="KW-0687">Ribonucleoprotein</keyword>
<evidence type="ECO:0000256" key="8">
    <source>
        <dbReference type="ARBA" id="ARBA00022980"/>
    </source>
</evidence>
<dbReference type="GO" id="GO:0043024">
    <property type="term" value="F:ribosomal small subunit binding"/>
    <property type="evidence" value="ECO:0007669"/>
    <property type="project" value="InterPro"/>
</dbReference>
<evidence type="ECO:0000256" key="4">
    <source>
        <dbReference type="ARBA" id="ARBA00022737"/>
    </source>
</evidence>
<dbReference type="PANTHER" id="PTHR16276:SF1">
    <property type="entry name" value="SMALL RIBOSOMAL SUBUNIT PROTEIN MS39"/>
    <property type="match status" value="1"/>
</dbReference>
<evidence type="ECO:0000313" key="13">
    <source>
        <dbReference type="RefSeq" id="XP_013378774.1"/>
    </source>
</evidence>
<keyword evidence="8" id="KW-0689">Ribosomal protein</keyword>
<dbReference type="KEGG" id="lak:106150469"/>
<dbReference type="GO" id="GO:0019843">
    <property type="term" value="F:rRNA binding"/>
    <property type="evidence" value="ECO:0007669"/>
    <property type="project" value="UniProtKB-KW"/>
</dbReference>
<evidence type="ECO:0000256" key="6">
    <source>
        <dbReference type="ARBA" id="ARBA00022884"/>
    </source>
</evidence>
<evidence type="ECO:0000256" key="3">
    <source>
        <dbReference type="ARBA" id="ARBA00022730"/>
    </source>
</evidence>
<evidence type="ECO:0000256" key="11">
    <source>
        <dbReference type="ARBA" id="ARBA00035134"/>
    </source>
</evidence>
<dbReference type="GO" id="GO:0032543">
    <property type="term" value="P:mitochondrial translation"/>
    <property type="evidence" value="ECO:0007669"/>
    <property type="project" value="InterPro"/>
</dbReference>
<dbReference type="InterPro" id="IPR002885">
    <property type="entry name" value="PPR_rpt"/>
</dbReference>
<reference evidence="13" key="1">
    <citation type="submission" date="2025-08" db="UniProtKB">
        <authorList>
            <consortium name="RefSeq"/>
        </authorList>
    </citation>
    <scope>IDENTIFICATION</scope>
    <source>
        <tissue evidence="13">Gonads</tissue>
    </source>
</reference>
<keyword evidence="9" id="KW-0496">Mitochondrion</keyword>
<organism evidence="12 13">
    <name type="scientific">Lingula anatina</name>
    <name type="common">Brachiopod</name>
    <name type="synonym">Lingula unguis</name>
    <dbReference type="NCBI Taxonomy" id="7574"/>
    <lineage>
        <taxon>Eukaryota</taxon>
        <taxon>Metazoa</taxon>
        <taxon>Spiralia</taxon>
        <taxon>Lophotrochozoa</taxon>
        <taxon>Brachiopoda</taxon>
        <taxon>Linguliformea</taxon>
        <taxon>Lingulata</taxon>
        <taxon>Lingulida</taxon>
        <taxon>Linguloidea</taxon>
        <taxon>Lingulidae</taxon>
        <taxon>Lingula</taxon>
    </lineage>
</organism>
<dbReference type="Gene3D" id="1.25.40.10">
    <property type="entry name" value="Tetratricopeptide repeat domain"/>
    <property type="match status" value="1"/>
</dbReference>
<dbReference type="InParanoid" id="A0A1S3H0S4"/>
<keyword evidence="5" id="KW-0810">Translation regulation</keyword>
<keyword evidence="7" id="KW-0809">Transit peptide</keyword>
<dbReference type="RefSeq" id="XP_013378774.1">
    <property type="nucleotide sequence ID" value="XM_013523320.1"/>
</dbReference>
<dbReference type="Pfam" id="PF13812">
    <property type="entry name" value="PPR_3"/>
    <property type="match status" value="1"/>
</dbReference>
<evidence type="ECO:0000256" key="2">
    <source>
        <dbReference type="ARBA" id="ARBA00008551"/>
    </source>
</evidence>
<name>A0A1S3H0S4_LINAN</name>
<evidence type="ECO:0000256" key="7">
    <source>
        <dbReference type="ARBA" id="ARBA00022946"/>
    </source>
</evidence>
<keyword evidence="4" id="KW-0677">Repeat</keyword>
<dbReference type="STRING" id="7574.A0A1S3H0S4"/>
<protein>
    <recommendedName>
        <fullName evidence="11">Small ribosomal subunit protein mS39</fullName>
    </recommendedName>
</protein>
<dbReference type="FunCoup" id="A0A1S3H0S4">
    <property type="interactions" value="2176"/>
</dbReference>
<dbReference type="GO" id="GO:0005840">
    <property type="term" value="C:ribosome"/>
    <property type="evidence" value="ECO:0007669"/>
    <property type="project" value="UniProtKB-KW"/>
</dbReference>
<dbReference type="GO" id="GO:0005739">
    <property type="term" value="C:mitochondrion"/>
    <property type="evidence" value="ECO:0007669"/>
    <property type="project" value="UniProtKB-SubCell"/>
</dbReference>
<dbReference type="AlphaFoldDB" id="A0A1S3H0S4"/>
<evidence type="ECO:0000313" key="12">
    <source>
        <dbReference type="Proteomes" id="UP000085678"/>
    </source>
</evidence>
<dbReference type="OrthoDB" id="185373at2759"/>
<evidence type="ECO:0000256" key="9">
    <source>
        <dbReference type="ARBA" id="ARBA00023128"/>
    </source>
</evidence>
<dbReference type="Proteomes" id="UP000085678">
    <property type="component" value="Unplaced"/>
</dbReference>
<proteinExistence type="inferred from homology"/>
<dbReference type="PANTHER" id="PTHR16276">
    <property type="entry name" value="PENTATRICOPEPTIDE REPEAT DOMAIN-CONTAINING PROTEIN 3"/>
    <property type="match status" value="1"/>
</dbReference>
<accession>A0A1S3H0S4</accession>
<sequence length="430" mass="49261">MAAQGISGSVLLLRQLKRPTTLSTRFHRHVSVKLPASIRWREKLAGHYEEDIPFFTQEELSAPKAVETVNPPNKVPRDELSILQALNSTVEIDWTAPRYDLIDHPKAAPFHPVPVKKNELSKAAGKAAARWFLSNNKNVMRFNAAEPPIKEFHYKSFEPGFIGVALRQLKQPENYGKVKHIIANTKNKSGNPLIHPDRFEEEIKGFIEHRQYKNAFTMFKIYQYCAVASAEDQPEGFRPISQECFNRLLDAMALHAGHDPLRVPKDPSEIYYGFRGVSPFYDGKKWKQTNAAHFVFENMPEKNAWAYNSMLMGMLTHKAYDEAQTWVTAMRDKNIPVELECYNGLIDCIQEKSDLAWEMVKKLLQEMAKADVRPNLITFNNALRVLVNSKDKLVIQHVDELLGEMKAMDIEPSLATWDACLKHVYLKKGR</sequence>
<keyword evidence="3" id="KW-0699">rRNA-binding</keyword>
<dbReference type="InterPro" id="IPR037387">
    <property type="entry name" value="PTCD3"/>
</dbReference>
<comment type="similarity">
    <text evidence="2">Belongs to the mitochondrion-specific ribosomal protein mS39 family.</text>
</comment>
<dbReference type="GO" id="GO:0006417">
    <property type="term" value="P:regulation of translation"/>
    <property type="evidence" value="ECO:0007669"/>
    <property type="project" value="UniProtKB-KW"/>
</dbReference>
<gene>
    <name evidence="13" type="primary">LOC106150469</name>
</gene>
<keyword evidence="6" id="KW-0694">RNA-binding</keyword>
<dbReference type="InterPro" id="IPR011990">
    <property type="entry name" value="TPR-like_helical_dom_sf"/>
</dbReference>
<dbReference type="GeneID" id="106150469"/>
<evidence type="ECO:0000256" key="10">
    <source>
        <dbReference type="ARBA" id="ARBA00023274"/>
    </source>
</evidence>
<keyword evidence="12" id="KW-1185">Reference proteome</keyword>
<dbReference type="GO" id="GO:1990904">
    <property type="term" value="C:ribonucleoprotein complex"/>
    <property type="evidence" value="ECO:0007669"/>
    <property type="project" value="UniProtKB-KW"/>
</dbReference>
<comment type="subcellular location">
    <subcellularLocation>
        <location evidence="1">Mitochondrion</location>
    </subcellularLocation>
</comment>
<evidence type="ECO:0000256" key="5">
    <source>
        <dbReference type="ARBA" id="ARBA00022845"/>
    </source>
</evidence>